<dbReference type="Pfam" id="PF08281">
    <property type="entry name" value="Sigma70_r4_2"/>
    <property type="match status" value="1"/>
</dbReference>
<keyword evidence="8" id="KW-1185">Reference proteome</keyword>
<dbReference type="InterPro" id="IPR014284">
    <property type="entry name" value="RNA_pol_sigma-70_dom"/>
</dbReference>
<evidence type="ECO:0000256" key="2">
    <source>
        <dbReference type="ARBA" id="ARBA00023015"/>
    </source>
</evidence>
<dbReference type="InterPro" id="IPR013325">
    <property type="entry name" value="RNA_pol_sigma_r2"/>
</dbReference>
<evidence type="ECO:0000256" key="1">
    <source>
        <dbReference type="ARBA" id="ARBA00010641"/>
    </source>
</evidence>
<dbReference type="SUPFAM" id="SSF88659">
    <property type="entry name" value="Sigma3 and sigma4 domains of RNA polymerase sigma factors"/>
    <property type="match status" value="1"/>
</dbReference>
<sequence>MISPDERFRRVYAANFEAMLAYATRRVEQPEDASDIVAETFLVAWRRSTDLPPDDEITLWLYGVARRVLANHHRGGARRERLGERLRHRLSGLISADPGNEVAQRLAVRDALARLGDVDREVLTLTVWEGLQPREVAEVLRLSAGTVRTRLSRARARLRELVGDDPPDAGHVLDVLTATAPEEGR</sequence>
<keyword evidence="4" id="KW-0804">Transcription</keyword>
<gene>
    <name evidence="7" type="ORF">CLV67_118128</name>
</gene>
<feature type="domain" description="RNA polymerase sigma factor 70 region 4 type 2" evidence="6">
    <location>
        <begin position="106"/>
        <end position="158"/>
    </location>
</feature>
<protein>
    <submittedName>
        <fullName evidence="7">RNA polymerase ECF family sigma subunit</fullName>
    </submittedName>
</protein>
<evidence type="ECO:0000313" key="7">
    <source>
        <dbReference type="EMBL" id="PRX16797.1"/>
    </source>
</evidence>
<comment type="caution">
    <text evidence="7">The sequence shown here is derived from an EMBL/GenBank/DDBJ whole genome shotgun (WGS) entry which is preliminary data.</text>
</comment>
<dbReference type="RefSeq" id="WP_239166373.1">
    <property type="nucleotide sequence ID" value="NZ_BOMO01000065.1"/>
</dbReference>
<dbReference type="Gene3D" id="1.10.1740.10">
    <property type="match status" value="1"/>
</dbReference>
<organism evidence="7 8">
    <name type="scientific">Actinoplanes italicus</name>
    <dbReference type="NCBI Taxonomy" id="113567"/>
    <lineage>
        <taxon>Bacteria</taxon>
        <taxon>Bacillati</taxon>
        <taxon>Actinomycetota</taxon>
        <taxon>Actinomycetes</taxon>
        <taxon>Micromonosporales</taxon>
        <taxon>Micromonosporaceae</taxon>
        <taxon>Actinoplanes</taxon>
    </lineage>
</organism>
<accession>A0A2T0K1W0</accession>
<dbReference type="InterPro" id="IPR039425">
    <property type="entry name" value="RNA_pol_sigma-70-like"/>
</dbReference>
<dbReference type="GO" id="GO:0006352">
    <property type="term" value="P:DNA-templated transcription initiation"/>
    <property type="evidence" value="ECO:0007669"/>
    <property type="project" value="InterPro"/>
</dbReference>
<dbReference type="InterPro" id="IPR007627">
    <property type="entry name" value="RNA_pol_sigma70_r2"/>
</dbReference>
<proteinExistence type="inferred from homology"/>
<evidence type="ECO:0000313" key="8">
    <source>
        <dbReference type="Proteomes" id="UP000239415"/>
    </source>
</evidence>
<dbReference type="PANTHER" id="PTHR43133">
    <property type="entry name" value="RNA POLYMERASE ECF-TYPE SIGMA FACTO"/>
    <property type="match status" value="1"/>
</dbReference>
<keyword evidence="2" id="KW-0805">Transcription regulation</keyword>
<comment type="similarity">
    <text evidence="1">Belongs to the sigma-70 factor family. ECF subfamily.</text>
</comment>
<dbReference type="PANTHER" id="PTHR43133:SF25">
    <property type="entry name" value="RNA POLYMERASE SIGMA FACTOR RFAY-RELATED"/>
    <property type="match status" value="1"/>
</dbReference>
<dbReference type="Gene3D" id="1.10.10.10">
    <property type="entry name" value="Winged helix-like DNA-binding domain superfamily/Winged helix DNA-binding domain"/>
    <property type="match status" value="1"/>
</dbReference>
<dbReference type="Pfam" id="PF04542">
    <property type="entry name" value="Sigma70_r2"/>
    <property type="match status" value="1"/>
</dbReference>
<keyword evidence="3" id="KW-0731">Sigma factor</keyword>
<dbReference type="AlphaFoldDB" id="A0A2T0K1W0"/>
<feature type="domain" description="RNA polymerase sigma-70 region 2" evidence="5">
    <location>
        <begin position="14"/>
        <end position="78"/>
    </location>
</feature>
<dbReference type="InterPro" id="IPR013324">
    <property type="entry name" value="RNA_pol_sigma_r3/r4-like"/>
</dbReference>
<dbReference type="Proteomes" id="UP000239415">
    <property type="component" value="Unassembled WGS sequence"/>
</dbReference>
<dbReference type="GO" id="GO:0003677">
    <property type="term" value="F:DNA binding"/>
    <property type="evidence" value="ECO:0007669"/>
    <property type="project" value="InterPro"/>
</dbReference>
<evidence type="ECO:0000256" key="4">
    <source>
        <dbReference type="ARBA" id="ARBA00023163"/>
    </source>
</evidence>
<evidence type="ECO:0000259" key="5">
    <source>
        <dbReference type="Pfam" id="PF04542"/>
    </source>
</evidence>
<dbReference type="InterPro" id="IPR013249">
    <property type="entry name" value="RNA_pol_sigma70_r4_t2"/>
</dbReference>
<dbReference type="EMBL" id="PVMZ01000018">
    <property type="protein sequence ID" value="PRX16797.1"/>
    <property type="molecule type" value="Genomic_DNA"/>
</dbReference>
<name>A0A2T0K1W0_9ACTN</name>
<dbReference type="InterPro" id="IPR036388">
    <property type="entry name" value="WH-like_DNA-bd_sf"/>
</dbReference>
<dbReference type="GO" id="GO:0016987">
    <property type="term" value="F:sigma factor activity"/>
    <property type="evidence" value="ECO:0007669"/>
    <property type="project" value="UniProtKB-KW"/>
</dbReference>
<dbReference type="SUPFAM" id="SSF88946">
    <property type="entry name" value="Sigma2 domain of RNA polymerase sigma factors"/>
    <property type="match status" value="1"/>
</dbReference>
<reference evidence="7 8" key="1">
    <citation type="submission" date="2018-03" db="EMBL/GenBank/DDBJ databases">
        <title>Genomic Encyclopedia of Archaeal and Bacterial Type Strains, Phase II (KMG-II): from individual species to whole genera.</title>
        <authorList>
            <person name="Goeker M."/>
        </authorList>
    </citation>
    <scope>NUCLEOTIDE SEQUENCE [LARGE SCALE GENOMIC DNA]</scope>
    <source>
        <strain evidence="7 8">DSM 43146</strain>
    </source>
</reference>
<dbReference type="NCBIfam" id="TIGR02937">
    <property type="entry name" value="sigma70-ECF"/>
    <property type="match status" value="1"/>
</dbReference>
<evidence type="ECO:0000256" key="3">
    <source>
        <dbReference type="ARBA" id="ARBA00023082"/>
    </source>
</evidence>
<evidence type="ECO:0000259" key="6">
    <source>
        <dbReference type="Pfam" id="PF08281"/>
    </source>
</evidence>